<feature type="compositionally biased region" description="Low complexity" evidence="1">
    <location>
        <begin position="110"/>
        <end position="121"/>
    </location>
</feature>
<comment type="caution">
    <text evidence="2">The sequence shown here is derived from an EMBL/GenBank/DDBJ whole genome shotgun (WGS) entry which is preliminary data.</text>
</comment>
<proteinExistence type="predicted"/>
<reference evidence="2 3" key="1">
    <citation type="journal article" date="2019" name="Int. J. Syst. Evol. Microbiol.">
        <title>The Global Catalogue of Microorganisms (GCM) 10K type strain sequencing project: providing services to taxonomists for standard genome sequencing and annotation.</title>
        <authorList>
            <consortium name="The Broad Institute Genomics Platform"/>
            <consortium name="The Broad Institute Genome Sequencing Center for Infectious Disease"/>
            <person name="Wu L."/>
            <person name="Ma J."/>
        </authorList>
    </citation>
    <scope>NUCLEOTIDE SEQUENCE [LARGE SCALE GENOMIC DNA]</scope>
    <source>
        <strain evidence="2 3">JCM 15478</strain>
    </source>
</reference>
<dbReference type="Proteomes" id="UP001500016">
    <property type="component" value="Unassembled WGS sequence"/>
</dbReference>
<evidence type="ECO:0000313" key="2">
    <source>
        <dbReference type="EMBL" id="GAA2085084.1"/>
    </source>
</evidence>
<name>A0ABN2W7A0_9ACTN</name>
<dbReference type="EMBL" id="BAAAPE010000012">
    <property type="protein sequence ID" value="GAA2085084.1"/>
    <property type="molecule type" value="Genomic_DNA"/>
</dbReference>
<evidence type="ECO:0000313" key="3">
    <source>
        <dbReference type="Proteomes" id="UP001500016"/>
    </source>
</evidence>
<sequence length="127" mass="13244">MQTKPIDVARLGTIRCTLAPEPRTTPEGLPRTDRDGNAQWVTGLVIRETERRRTHAIDVVTIVEPRGISEGAEVTVTGLTAIDWAQEGRSGTAWRAETITPAGPAPAPAAAPASGPASAPGRKGGDS</sequence>
<protein>
    <submittedName>
        <fullName evidence="2">Uncharacterized protein</fullName>
    </submittedName>
</protein>
<accession>A0ABN2W7A0</accession>
<evidence type="ECO:0000256" key="1">
    <source>
        <dbReference type="SAM" id="MobiDB-lite"/>
    </source>
</evidence>
<organism evidence="2 3">
    <name type="scientific">Streptomyces albiaxialis</name>
    <dbReference type="NCBI Taxonomy" id="329523"/>
    <lineage>
        <taxon>Bacteria</taxon>
        <taxon>Bacillati</taxon>
        <taxon>Actinomycetota</taxon>
        <taxon>Actinomycetes</taxon>
        <taxon>Kitasatosporales</taxon>
        <taxon>Streptomycetaceae</taxon>
        <taxon>Streptomyces</taxon>
    </lineage>
</organism>
<gene>
    <name evidence="2" type="ORF">GCM10009801_46610</name>
</gene>
<feature type="region of interest" description="Disordered" evidence="1">
    <location>
        <begin position="98"/>
        <end position="127"/>
    </location>
</feature>
<keyword evidence="3" id="KW-1185">Reference proteome</keyword>
<dbReference type="RefSeq" id="WP_344531209.1">
    <property type="nucleotide sequence ID" value="NZ_BAAAPE010000012.1"/>
</dbReference>